<name>A0A382CDA6_9ZZZZ</name>
<dbReference type="PRINTS" id="PR01727">
    <property type="entry name" value="DNABINDINGHU"/>
</dbReference>
<proteinExistence type="predicted"/>
<evidence type="ECO:0008006" key="3">
    <source>
        <dbReference type="Google" id="ProtNLM"/>
    </source>
</evidence>
<gene>
    <name evidence="2" type="ORF">METZ01_LOCUS176972</name>
</gene>
<accession>A0A382CDA6</accession>
<dbReference type="GO" id="GO:0030527">
    <property type="term" value="F:structural constituent of chromatin"/>
    <property type="evidence" value="ECO:0007669"/>
    <property type="project" value="InterPro"/>
</dbReference>
<dbReference type="InterPro" id="IPR010992">
    <property type="entry name" value="IHF-like_DNA-bd_dom_sf"/>
</dbReference>
<dbReference type="PROSITE" id="PS00045">
    <property type="entry name" value="HISTONE_LIKE"/>
    <property type="match status" value="1"/>
</dbReference>
<dbReference type="AlphaFoldDB" id="A0A382CDA6"/>
<sequence>MKKKDLIDVISKQSKISRSESKLCVEVIVEELTLAIVSGEGVEVRGFGGFYKRHRKGRIGINPKTGEKTEVAAKFVP</sequence>
<dbReference type="GO" id="GO:0005829">
    <property type="term" value="C:cytosol"/>
    <property type="evidence" value="ECO:0007669"/>
    <property type="project" value="TreeGrafter"/>
</dbReference>
<feature type="non-terminal residue" evidence="2">
    <location>
        <position position="77"/>
    </location>
</feature>
<dbReference type="PANTHER" id="PTHR33175:SF5">
    <property type="entry name" value="INTEGRATION HOST FACTOR SUBUNIT BETA"/>
    <property type="match status" value="1"/>
</dbReference>
<dbReference type="SMART" id="SM00411">
    <property type="entry name" value="BHL"/>
    <property type="match status" value="1"/>
</dbReference>
<dbReference type="GO" id="GO:0003677">
    <property type="term" value="F:DNA binding"/>
    <property type="evidence" value="ECO:0007669"/>
    <property type="project" value="UniProtKB-KW"/>
</dbReference>
<dbReference type="InterPro" id="IPR000119">
    <property type="entry name" value="Hist_DNA-bd"/>
</dbReference>
<dbReference type="Gene3D" id="4.10.520.10">
    <property type="entry name" value="IHF-like DNA-binding proteins"/>
    <property type="match status" value="1"/>
</dbReference>
<dbReference type="PANTHER" id="PTHR33175">
    <property type="entry name" value="DNA-BINDING PROTEIN HU"/>
    <property type="match status" value="1"/>
</dbReference>
<reference evidence="2" key="1">
    <citation type="submission" date="2018-05" db="EMBL/GenBank/DDBJ databases">
        <authorList>
            <person name="Lanie J.A."/>
            <person name="Ng W.-L."/>
            <person name="Kazmierczak K.M."/>
            <person name="Andrzejewski T.M."/>
            <person name="Davidsen T.M."/>
            <person name="Wayne K.J."/>
            <person name="Tettelin H."/>
            <person name="Glass J.I."/>
            <person name="Rusch D."/>
            <person name="Podicherti R."/>
            <person name="Tsui H.-C.T."/>
            <person name="Winkler M.E."/>
        </authorList>
    </citation>
    <scope>NUCLEOTIDE SEQUENCE</scope>
</reference>
<dbReference type="CDD" id="cd13836">
    <property type="entry name" value="IHF_B"/>
    <property type="match status" value="1"/>
</dbReference>
<dbReference type="SUPFAM" id="SSF47729">
    <property type="entry name" value="IHF-like DNA-binding proteins"/>
    <property type="match status" value="1"/>
</dbReference>
<evidence type="ECO:0000313" key="2">
    <source>
        <dbReference type="EMBL" id="SVB24118.1"/>
    </source>
</evidence>
<evidence type="ECO:0000256" key="1">
    <source>
        <dbReference type="ARBA" id="ARBA00023125"/>
    </source>
</evidence>
<protein>
    <recommendedName>
        <fullName evidence="3">Integration host factor subunit beta</fullName>
    </recommendedName>
</protein>
<organism evidence="2">
    <name type="scientific">marine metagenome</name>
    <dbReference type="NCBI Taxonomy" id="408172"/>
    <lineage>
        <taxon>unclassified sequences</taxon>
        <taxon>metagenomes</taxon>
        <taxon>ecological metagenomes</taxon>
    </lineage>
</organism>
<dbReference type="EMBL" id="UINC01033986">
    <property type="protein sequence ID" value="SVB24118.1"/>
    <property type="molecule type" value="Genomic_DNA"/>
</dbReference>
<keyword evidence="1" id="KW-0238">DNA-binding</keyword>
<dbReference type="Pfam" id="PF00216">
    <property type="entry name" value="Bac_DNA_binding"/>
    <property type="match status" value="1"/>
</dbReference>
<dbReference type="InterPro" id="IPR020816">
    <property type="entry name" value="Histone-like_DNA-bd_CS"/>
</dbReference>